<dbReference type="Gene3D" id="3.60.15.10">
    <property type="entry name" value="Ribonuclease Z/Hydroxyacylglutathione hydrolase-like"/>
    <property type="match status" value="1"/>
</dbReference>
<evidence type="ECO:0000313" key="4">
    <source>
        <dbReference type="Proteomes" id="UP000594262"/>
    </source>
</evidence>
<sequence>MSANPQNADHQTQKITIQKKTVKITHDRDNLEYPKAVKKEGKYVLPWKTDKTAPDGWNNFKFFFTPDSSKVPSDAKLDEEPLMQMMKSDPKRIENPPENGIRVTWLGHASTLFQLDNVNVLVNPNFNQRGIKYYHPGDNKRYRQPVYSVAQLPRIDVVFITNTHFDYLDLSSVRQLNERFGDMLLWYVPMGAADWMTKAGCGNVVELDWWKEDEVEFIDETKIEENEDVTTTVFNIACTPSQNYHDRTFDDDNAVLWCSWVIMSPRYKVFVSGATGYCNVFKSIGRKYGPFHMAALPIGCYEPDWKFGYGNVTPEESVQIHQDLLAMCSLALSWGTFTIANEYYLEPPQRLNEELRKQGLSEMQFFLLKHGESRLIEIKEADKEGEEDKENEKTVALDVPVIENGDANAPEETSPEDQSVLDDLVNQLVDETPADEDEKEKSGSASD</sequence>
<name>A0A7M5X1G2_9CNID</name>
<dbReference type="GO" id="GO:0070292">
    <property type="term" value="P:N-acylphosphatidylethanolamine metabolic process"/>
    <property type="evidence" value="ECO:0007669"/>
    <property type="project" value="TreeGrafter"/>
</dbReference>
<accession>A0A7M5X1G2</accession>
<proteinExistence type="predicted"/>
<evidence type="ECO:0000256" key="1">
    <source>
        <dbReference type="SAM" id="MobiDB-lite"/>
    </source>
</evidence>
<evidence type="ECO:0000259" key="2">
    <source>
        <dbReference type="Pfam" id="PF12706"/>
    </source>
</evidence>
<dbReference type="InterPro" id="IPR001279">
    <property type="entry name" value="Metallo-B-lactamas"/>
</dbReference>
<dbReference type="InterPro" id="IPR036866">
    <property type="entry name" value="RibonucZ/Hydroxyglut_hydro"/>
</dbReference>
<feature type="domain" description="Metallo-beta-lactamase" evidence="2">
    <location>
        <begin position="119"/>
        <end position="324"/>
    </location>
</feature>
<feature type="region of interest" description="Disordered" evidence="1">
    <location>
        <begin position="381"/>
        <end position="447"/>
    </location>
</feature>
<dbReference type="PANTHER" id="PTHR15032:SF4">
    <property type="entry name" value="N-ACYL-PHOSPHATIDYLETHANOLAMINE-HYDROLYZING PHOSPHOLIPASE D"/>
    <property type="match status" value="1"/>
</dbReference>
<dbReference type="PANTHER" id="PTHR15032">
    <property type="entry name" value="N-ACYL-PHOSPHATIDYLETHANOLAMINE-HYDROLYZING PHOSPHOLIPASE D"/>
    <property type="match status" value="1"/>
</dbReference>
<dbReference type="Proteomes" id="UP000594262">
    <property type="component" value="Unplaced"/>
</dbReference>
<reference evidence="3" key="1">
    <citation type="submission" date="2021-01" db="UniProtKB">
        <authorList>
            <consortium name="EnsemblMetazoa"/>
        </authorList>
    </citation>
    <scope>IDENTIFICATION</scope>
</reference>
<dbReference type="GO" id="GO:0070290">
    <property type="term" value="F:N-acylphosphatidylethanolamine-specific phospholipase D activity"/>
    <property type="evidence" value="ECO:0007669"/>
    <property type="project" value="TreeGrafter"/>
</dbReference>
<keyword evidence="4" id="KW-1185">Reference proteome</keyword>
<organism evidence="3 4">
    <name type="scientific">Clytia hemisphaerica</name>
    <dbReference type="NCBI Taxonomy" id="252671"/>
    <lineage>
        <taxon>Eukaryota</taxon>
        <taxon>Metazoa</taxon>
        <taxon>Cnidaria</taxon>
        <taxon>Hydrozoa</taxon>
        <taxon>Hydroidolina</taxon>
        <taxon>Leptothecata</taxon>
        <taxon>Obeliida</taxon>
        <taxon>Clytiidae</taxon>
        <taxon>Clytia</taxon>
    </lineage>
</organism>
<dbReference type="AlphaFoldDB" id="A0A7M5X1G2"/>
<dbReference type="SUPFAM" id="SSF56281">
    <property type="entry name" value="Metallo-hydrolase/oxidoreductase"/>
    <property type="match status" value="1"/>
</dbReference>
<dbReference type="OrthoDB" id="332863at2759"/>
<dbReference type="GO" id="GO:0005737">
    <property type="term" value="C:cytoplasm"/>
    <property type="evidence" value="ECO:0007669"/>
    <property type="project" value="TreeGrafter"/>
</dbReference>
<dbReference type="GO" id="GO:0070291">
    <property type="term" value="P:N-acylethanolamine metabolic process"/>
    <property type="evidence" value="ECO:0007669"/>
    <property type="project" value="TreeGrafter"/>
</dbReference>
<dbReference type="RefSeq" id="XP_066921794.1">
    <property type="nucleotide sequence ID" value="XM_067065693.1"/>
</dbReference>
<dbReference type="EnsemblMetazoa" id="CLYHEMT016331.1">
    <property type="protein sequence ID" value="CLYHEMP016331.1"/>
    <property type="gene ID" value="CLYHEMG016331"/>
</dbReference>
<dbReference type="Pfam" id="PF12706">
    <property type="entry name" value="Lactamase_B_2"/>
    <property type="match status" value="1"/>
</dbReference>
<protein>
    <recommendedName>
        <fullName evidence="2">Metallo-beta-lactamase domain-containing protein</fullName>
    </recommendedName>
</protein>
<evidence type="ECO:0000313" key="3">
    <source>
        <dbReference type="EnsemblMetazoa" id="CLYHEMP016331.1"/>
    </source>
</evidence>
<dbReference type="GeneID" id="136809176"/>